<accession>C0ZA18</accession>
<organism evidence="1 2">
    <name type="scientific">Brevibacillus brevis (strain 47 / JCM 6285 / NBRC 100599)</name>
    <dbReference type="NCBI Taxonomy" id="358681"/>
    <lineage>
        <taxon>Bacteria</taxon>
        <taxon>Bacillati</taxon>
        <taxon>Bacillota</taxon>
        <taxon>Bacilli</taxon>
        <taxon>Bacillales</taxon>
        <taxon>Paenibacillaceae</taxon>
        <taxon>Brevibacillus</taxon>
    </lineage>
</organism>
<dbReference type="EMBL" id="AP008955">
    <property type="protein sequence ID" value="BAH46872.1"/>
    <property type="molecule type" value="Genomic_DNA"/>
</dbReference>
<gene>
    <name evidence="1" type="ordered locus">BBR47_58950</name>
</gene>
<dbReference type="InterPro" id="IPR028276">
    <property type="entry name" value="Imm68"/>
</dbReference>
<keyword evidence="2" id="KW-1185">Reference proteome</keyword>
<evidence type="ECO:0000313" key="2">
    <source>
        <dbReference type="Proteomes" id="UP000001877"/>
    </source>
</evidence>
<dbReference type="AlphaFoldDB" id="C0ZA18"/>
<dbReference type="HOGENOM" id="CLU_133197_0_0_9"/>
<dbReference type="Pfam" id="PF15583">
    <property type="entry name" value="Imm68"/>
    <property type="match status" value="1"/>
</dbReference>
<dbReference type="KEGG" id="bbe:BBR47_58950"/>
<protein>
    <recommendedName>
        <fullName evidence="3">Immunity protein 68</fullName>
    </recommendedName>
</protein>
<evidence type="ECO:0000313" key="1">
    <source>
        <dbReference type="EMBL" id="BAH46872.1"/>
    </source>
</evidence>
<sequence>MLKRKWEKNMYISKWWGDLIGGSDDSLALVDYLEQLDSTNVTLNQILKDLGLDVLLSEGDLKSGGSIGFDIKNANGTFRAELDIACSALIDLSAIVLESQKSGYVDLHDLDEDRKSRKLYIDASEEKRNLLRDELYKFSRDPLAYELAELVPVDDMKELAEKEKMIADELAPLS</sequence>
<proteinExistence type="predicted"/>
<dbReference type="STRING" id="358681.BBR47_58950"/>
<dbReference type="eggNOG" id="ENOG5032MX3">
    <property type="taxonomic scope" value="Bacteria"/>
</dbReference>
<reference evidence="1 2" key="1">
    <citation type="submission" date="2005-03" db="EMBL/GenBank/DDBJ databases">
        <title>Brevibacillus brevis strain 47, complete genome.</title>
        <authorList>
            <person name="Hosoyama A."/>
            <person name="Yamada R."/>
            <person name="Hongo Y."/>
            <person name="Terui Y."/>
            <person name="Ankai A."/>
            <person name="Masuyama W."/>
            <person name="Sekiguchi M."/>
            <person name="Takeda T."/>
            <person name="Asano K."/>
            <person name="Ohji S."/>
            <person name="Ichikawa N."/>
            <person name="Narita S."/>
            <person name="Aoki N."/>
            <person name="Miura H."/>
            <person name="Matsushita S."/>
            <person name="Sekigawa T."/>
            <person name="Yamagata H."/>
            <person name="Yoshikawa H."/>
            <person name="Udaka S."/>
            <person name="Tanikawa S."/>
            <person name="Fujita N."/>
        </authorList>
    </citation>
    <scope>NUCLEOTIDE SEQUENCE [LARGE SCALE GENOMIC DNA]</scope>
    <source>
        <strain evidence="2">47 / JCM 6285 / NBRC 100599</strain>
    </source>
</reference>
<dbReference type="Proteomes" id="UP000001877">
    <property type="component" value="Chromosome"/>
</dbReference>
<evidence type="ECO:0008006" key="3">
    <source>
        <dbReference type="Google" id="ProtNLM"/>
    </source>
</evidence>
<name>C0ZA18_BREBN</name>